<dbReference type="PROSITE" id="PS00028">
    <property type="entry name" value="ZINC_FINGER_C2H2_1"/>
    <property type="match status" value="6"/>
</dbReference>
<keyword evidence="2 4" id="KW-0863">Zinc-finger</keyword>
<dbReference type="GeneID" id="100366307"/>
<evidence type="ECO:0000256" key="1">
    <source>
        <dbReference type="ARBA" id="ARBA00022723"/>
    </source>
</evidence>
<keyword evidence="1" id="KW-0479">Metal-binding</keyword>
<dbReference type="InterPro" id="IPR036236">
    <property type="entry name" value="Znf_C2H2_sf"/>
</dbReference>
<dbReference type="Gene3D" id="3.30.160.60">
    <property type="entry name" value="Classic Zinc Finger"/>
    <property type="match status" value="6"/>
</dbReference>
<dbReference type="PANTHER" id="PTHR23235">
    <property type="entry name" value="KRUEPPEL-LIKE TRANSCRIPTION FACTOR"/>
    <property type="match status" value="1"/>
</dbReference>
<evidence type="ECO:0000256" key="3">
    <source>
        <dbReference type="ARBA" id="ARBA00022833"/>
    </source>
</evidence>
<feature type="domain" description="C2H2-type" evidence="5">
    <location>
        <begin position="217"/>
        <end position="246"/>
    </location>
</feature>
<gene>
    <name evidence="7" type="primary">LOC100366307</name>
</gene>
<feature type="domain" description="C2H2-type" evidence="5">
    <location>
        <begin position="337"/>
        <end position="364"/>
    </location>
</feature>
<keyword evidence="3" id="KW-0862">Zinc</keyword>
<proteinExistence type="predicted"/>
<feature type="domain" description="C2H2-type" evidence="5">
    <location>
        <begin position="247"/>
        <end position="276"/>
    </location>
</feature>
<feature type="domain" description="C2H2-type" evidence="5">
    <location>
        <begin position="307"/>
        <end position="336"/>
    </location>
</feature>
<reference evidence="7" key="1">
    <citation type="submission" date="2025-08" db="UniProtKB">
        <authorList>
            <consortium name="RefSeq"/>
        </authorList>
    </citation>
    <scope>IDENTIFICATION</scope>
    <source>
        <tissue evidence="7">Testes</tissue>
    </source>
</reference>
<feature type="domain" description="C2H2-type" evidence="5">
    <location>
        <begin position="277"/>
        <end position="306"/>
    </location>
</feature>
<evidence type="ECO:0000313" key="6">
    <source>
        <dbReference type="Proteomes" id="UP000694865"/>
    </source>
</evidence>
<name>A0ABM0MBN0_SACKO</name>
<dbReference type="Pfam" id="PF00096">
    <property type="entry name" value="zf-C2H2"/>
    <property type="match status" value="3"/>
</dbReference>
<dbReference type="InterPro" id="IPR013087">
    <property type="entry name" value="Znf_C2H2_type"/>
</dbReference>
<evidence type="ECO:0000256" key="2">
    <source>
        <dbReference type="ARBA" id="ARBA00022771"/>
    </source>
</evidence>
<evidence type="ECO:0000256" key="4">
    <source>
        <dbReference type="PROSITE-ProRule" id="PRU00042"/>
    </source>
</evidence>
<sequence length="579" mass="64110">MSCMNGCPTDNENSHLESLNSLQSSENIKHFRFVSESRLTSDQPDDGVDHLGAIGKVISDGKEDNSLGTKQDAVDDDEKMSTIDENTLMQAIEPHAGLLRLLSLPNPVSQSPTANNTVLVLSNVDKGGIEANVIFDTQRLRLQNLAQASLISATQESIAKAYGDEEPVSPVGNSYTVQKTESGERIYVCHYEGCGRSFKASSHLKYHRETHAGQKVLKCSFDGCDKRFSWPAHRKYHMKTHLGDRPHRCELSGCNKSFYVYQRLKVHMRTHTGEKPYHCSQEGCGKGFSTAGNLKNHIRTHTGERPFLCNVQGCGRRFAEHSSLRKHKITHSGCKPYSCDICGKQFSQSGSRNAHRRRHLTTNTVDTPHNELNPDMMELRQGDEDVLQLQDVEFHHTSGSPGHSIESESVVLSQPVSDHVVTVTTQPSDNVHLGLSRNVLQTEDMHNGSLPSHTSAAVVVLSQPQHTVTMSSQGTTFHDPDTQQTTTEEIVYDSELLHSELDQNMVADNMHVTHCMSQAGTSVQVQSSKDIMNLGAIMETESSHNSDDDHSDPLGAPLQLVCEEIDGSHYKLQNVRDVD</sequence>
<dbReference type="SUPFAM" id="SSF57667">
    <property type="entry name" value="beta-beta-alpha zinc fingers"/>
    <property type="match status" value="3"/>
</dbReference>
<keyword evidence="6" id="KW-1185">Reference proteome</keyword>
<accession>A0ABM0MBN0</accession>
<dbReference type="Proteomes" id="UP000694865">
    <property type="component" value="Unplaced"/>
</dbReference>
<evidence type="ECO:0000259" key="5">
    <source>
        <dbReference type="PROSITE" id="PS50157"/>
    </source>
</evidence>
<dbReference type="SMART" id="SM00355">
    <property type="entry name" value="ZnF_C2H2"/>
    <property type="match status" value="6"/>
</dbReference>
<dbReference type="PROSITE" id="PS50157">
    <property type="entry name" value="ZINC_FINGER_C2H2_2"/>
    <property type="match status" value="6"/>
</dbReference>
<organism evidence="6 7">
    <name type="scientific">Saccoglossus kowalevskii</name>
    <name type="common">Acorn worm</name>
    <dbReference type="NCBI Taxonomy" id="10224"/>
    <lineage>
        <taxon>Eukaryota</taxon>
        <taxon>Metazoa</taxon>
        <taxon>Hemichordata</taxon>
        <taxon>Enteropneusta</taxon>
        <taxon>Harrimaniidae</taxon>
        <taxon>Saccoglossus</taxon>
    </lineage>
</organism>
<dbReference type="RefSeq" id="XP_006817421.1">
    <property type="nucleotide sequence ID" value="XM_006817358.1"/>
</dbReference>
<evidence type="ECO:0000313" key="7">
    <source>
        <dbReference type="RefSeq" id="XP_006817421.1"/>
    </source>
</evidence>
<protein>
    <submittedName>
        <fullName evidence="7">Zinc finger protein 143-like</fullName>
    </submittedName>
</protein>
<dbReference type="PANTHER" id="PTHR23235:SF169">
    <property type="entry name" value="ZINC FINGER PROTEIN 723-LIKE"/>
    <property type="match status" value="1"/>
</dbReference>
<feature type="domain" description="C2H2-type" evidence="5">
    <location>
        <begin position="187"/>
        <end position="216"/>
    </location>
</feature>